<keyword evidence="3 6" id="KW-0812">Transmembrane</keyword>
<feature type="transmembrane region" description="Helical" evidence="6">
    <location>
        <begin position="161"/>
        <end position="181"/>
    </location>
</feature>
<dbReference type="PROSITE" id="PS50850">
    <property type="entry name" value="MFS"/>
    <property type="match status" value="1"/>
</dbReference>
<name>F2JNK2_CELLD</name>
<dbReference type="InterPro" id="IPR020846">
    <property type="entry name" value="MFS_dom"/>
</dbReference>
<feature type="transmembrane region" description="Helical" evidence="6">
    <location>
        <begin position="300"/>
        <end position="321"/>
    </location>
</feature>
<dbReference type="Proteomes" id="UP000008467">
    <property type="component" value="Chromosome"/>
</dbReference>
<evidence type="ECO:0000313" key="9">
    <source>
        <dbReference type="Proteomes" id="UP000008467"/>
    </source>
</evidence>
<dbReference type="InterPro" id="IPR005829">
    <property type="entry name" value="Sugar_transporter_CS"/>
</dbReference>
<gene>
    <name evidence="8" type="ordered locus">Clole_3082</name>
</gene>
<dbReference type="AlphaFoldDB" id="F2JNK2"/>
<evidence type="ECO:0000256" key="2">
    <source>
        <dbReference type="ARBA" id="ARBA00022448"/>
    </source>
</evidence>
<dbReference type="GO" id="GO:0005886">
    <property type="term" value="C:plasma membrane"/>
    <property type="evidence" value="ECO:0007669"/>
    <property type="project" value="UniProtKB-SubCell"/>
</dbReference>
<dbReference type="eggNOG" id="COG2814">
    <property type="taxonomic scope" value="Bacteria"/>
</dbReference>
<keyword evidence="4 6" id="KW-1133">Transmembrane helix</keyword>
<dbReference type="PANTHER" id="PTHR23530:SF1">
    <property type="entry name" value="PERMEASE, MAJOR FACILITATOR SUPERFAMILY-RELATED"/>
    <property type="match status" value="1"/>
</dbReference>
<evidence type="ECO:0000256" key="4">
    <source>
        <dbReference type="ARBA" id="ARBA00022989"/>
    </source>
</evidence>
<feature type="transmembrane region" description="Helical" evidence="6">
    <location>
        <begin position="333"/>
        <end position="355"/>
    </location>
</feature>
<dbReference type="SUPFAM" id="SSF103473">
    <property type="entry name" value="MFS general substrate transporter"/>
    <property type="match status" value="1"/>
</dbReference>
<dbReference type="PANTHER" id="PTHR23530">
    <property type="entry name" value="TRANSPORT PROTEIN-RELATED"/>
    <property type="match status" value="1"/>
</dbReference>
<keyword evidence="9" id="KW-1185">Reference proteome</keyword>
<feature type="transmembrane region" description="Helical" evidence="6">
    <location>
        <begin position="212"/>
        <end position="233"/>
    </location>
</feature>
<feature type="transmembrane region" description="Helical" evidence="6">
    <location>
        <begin position="47"/>
        <end position="67"/>
    </location>
</feature>
<dbReference type="GO" id="GO:0022857">
    <property type="term" value="F:transmembrane transporter activity"/>
    <property type="evidence" value="ECO:0007669"/>
    <property type="project" value="InterPro"/>
</dbReference>
<dbReference type="EMBL" id="CP002582">
    <property type="protein sequence ID" value="ADZ84778.1"/>
    <property type="molecule type" value="Genomic_DNA"/>
</dbReference>
<keyword evidence="5 6" id="KW-0472">Membrane</keyword>
<keyword evidence="2" id="KW-0813">Transport</keyword>
<dbReference type="InterPro" id="IPR011701">
    <property type="entry name" value="MFS"/>
</dbReference>
<evidence type="ECO:0000256" key="1">
    <source>
        <dbReference type="ARBA" id="ARBA00004651"/>
    </source>
</evidence>
<feature type="transmembrane region" description="Helical" evidence="6">
    <location>
        <begin position="79"/>
        <end position="101"/>
    </location>
</feature>
<dbReference type="HOGENOM" id="CLU_046685_2_1_9"/>
<protein>
    <submittedName>
        <fullName evidence="8">Major facilitator superfamily MFS_1</fullName>
    </submittedName>
</protein>
<feature type="transmembrane region" description="Helical" evidence="6">
    <location>
        <begin position="245"/>
        <end position="269"/>
    </location>
</feature>
<proteinExistence type="predicted"/>
<organism evidence="8 9">
    <name type="scientific">Cellulosilyticum lentocellum (strain ATCC 49066 / DSM 5427 / NCIMB 11756 / RHM5)</name>
    <name type="common">Clostridium lentocellum</name>
    <dbReference type="NCBI Taxonomy" id="642492"/>
    <lineage>
        <taxon>Bacteria</taxon>
        <taxon>Bacillati</taxon>
        <taxon>Bacillota</taxon>
        <taxon>Clostridia</taxon>
        <taxon>Lachnospirales</taxon>
        <taxon>Cellulosilyticaceae</taxon>
        <taxon>Cellulosilyticum</taxon>
    </lineage>
</organism>
<dbReference type="Gene3D" id="1.20.1250.20">
    <property type="entry name" value="MFS general substrate transporter like domains"/>
    <property type="match status" value="1"/>
</dbReference>
<evidence type="ECO:0000256" key="3">
    <source>
        <dbReference type="ARBA" id="ARBA00022692"/>
    </source>
</evidence>
<evidence type="ECO:0000256" key="5">
    <source>
        <dbReference type="ARBA" id="ARBA00023136"/>
    </source>
</evidence>
<dbReference type="STRING" id="642492.Clole_3082"/>
<feature type="transmembrane region" description="Helical" evidence="6">
    <location>
        <begin position="276"/>
        <end position="294"/>
    </location>
</feature>
<dbReference type="KEGG" id="cle:Clole_3082"/>
<comment type="subcellular location">
    <subcellularLocation>
        <location evidence="1">Cell membrane</location>
        <topology evidence="1">Multi-pass membrane protein</topology>
    </subcellularLocation>
</comment>
<feature type="domain" description="Major facilitator superfamily (MFS) profile" evidence="7">
    <location>
        <begin position="1"/>
        <end position="387"/>
    </location>
</feature>
<reference evidence="8 9" key="1">
    <citation type="journal article" date="2011" name="J. Bacteriol.">
        <title>Complete genome sequence of the cellulose-degrading bacterium Cellulosilyticum lentocellum.</title>
        <authorList>
            <consortium name="US DOE Joint Genome Institute"/>
            <person name="Miller D.A."/>
            <person name="Suen G."/>
            <person name="Bruce D."/>
            <person name="Copeland A."/>
            <person name="Cheng J.F."/>
            <person name="Detter C."/>
            <person name="Goodwin L.A."/>
            <person name="Han C.S."/>
            <person name="Hauser L.J."/>
            <person name="Land M.L."/>
            <person name="Lapidus A."/>
            <person name="Lucas S."/>
            <person name="Meincke L."/>
            <person name="Pitluck S."/>
            <person name="Tapia R."/>
            <person name="Teshima H."/>
            <person name="Woyke T."/>
            <person name="Fox B.G."/>
            <person name="Angert E.R."/>
            <person name="Currie C.R."/>
        </authorList>
    </citation>
    <scope>NUCLEOTIDE SEQUENCE [LARGE SCALE GENOMIC DNA]</scope>
    <source>
        <strain evidence="9">ATCC 49066 / DSM 5427 / NCIMB 11756 / RHM5</strain>
    </source>
</reference>
<dbReference type="RefSeq" id="WP_013658056.1">
    <property type="nucleotide sequence ID" value="NC_015275.1"/>
</dbReference>
<evidence type="ECO:0000259" key="7">
    <source>
        <dbReference type="PROSITE" id="PS50850"/>
    </source>
</evidence>
<accession>F2JNK2</accession>
<feature type="transmembrane region" description="Helical" evidence="6">
    <location>
        <begin position="361"/>
        <end position="380"/>
    </location>
</feature>
<sequence>MKRIQRNIFINYIYTGIKCMDMTSSIWVLYLAYRGMNLAEIGLLEGIFHLTSMLFEIPTGAIADLLGRKKTIVLSRISALIATLLMISANGFWGFAISFIFSAASFNLSSGSEEALVYDSLKQLGKEEQYVKVNGRLNFIIEVTQGIGAFLGALLAERSYLLSYSIAIIFTIVALLLALGFEEALIYEKEEKVSFRVHFKLTMQLIKANMELAFLLVYYPIILAISAIIYFYGQQYFAEQGVSKVGIAIIFLLNSVLAGGGALASNYLVKKLRHHTTTIVALLIAVCMVGFYWSEQWFSIVLFCFIGGLTAVLQPISSGAMNKLIPSKQRATLISVQSMAFSIMMILFFPLSGVIGDLVGLKVTFVLLGLVLVICVGIGYKISKYFLSYKGDKTYVRI</sequence>
<dbReference type="Pfam" id="PF07690">
    <property type="entry name" value="MFS_1"/>
    <property type="match status" value="1"/>
</dbReference>
<evidence type="ECO:0000313" key="8">
    <source>
        <dbReference type="EMBL" id="ADZ84778.1"/>
    </source>
</evidence>
<dbReference type="PROSITE" id="PS00216">
    <property type="entry name" value="SUGAR_TRANSPORT_1"/>
    <property type="match status" value="1"/>
</dbReference>
<evidence type="ECO:0000256" key="6">
    <source>
        <dbReference type="SAM" id="Phobius"/>
    </source>
</evidence>
<feature type="transmembrane region" description="Helical" evidence="6">
    <location>
        <begin position="12"/>
        <end position="32"/>
    </location>
</feature>
<dbReference type="InterPro" id="IPR036259">
    <property type="entry name" value="MFS_trans_sf"/>
</dbReference>
<dbReference type="InterPro" id="IPR053160">
    <property type="entry name" value="MFS_DHA3_Transporter"/>
</dbReference>